<dbReference type="FunFam" id="1.10.510.10:FF:000239">
    <property type="entry name" value="Proline-rich receptor-like protein kinase PERK1"/>
    <property type="match status" value="1"/>
</dbReference>
<keyword evidence="16" id="KW-0653">Protein transport</keyword>
<protein>
    <recommendedName>
        <fullName evidence="25">Ras-related protein Rab7</fullName>
        <ecNumber evidence="5">2.7.11.1</ecNumber>
    </recommendedName>
</protein>
<keyword evidence="31" id="KW-1185">Reference proteome</keyword>
<dbReference type="PROSITE" id="PS50011">
    <property type="entry name" value="PROTEIN_KINASE_DOM"/>
    <property type="match status" value="1"/>
</dbReference>
<evidence type="ECO:0000256" key="8">
    <source>
        <dbReference type="ARBA" id="ARBA00022481"/>
    </source>
</evidence>
<feature type="transmembrane region" description="Helical" evidence="28">
    <location>
        <begin position="591"/>
        <end position="609"/>
    </location>
</feature>
<keyword evidence="6" id="KW-0813">Transport</keyword>
<dbReference type="InterPro" id="IPR008271">
    <property type="entry name" value="Ser/Thr_kinase_AS"/>
</dbReference>
<dbReference type="InterPro" id="IPR001806">
    <property type="entry name" value="Small_GTPase"/>
</dbReference>
<feature type="region of interest" description="Disordered" evidence="27">
    <location>
        <begin position="1"/>
        <end position="49"/>
    </location>
</feature>
<dbReference type="Gene3D" id="3.40.50.300">
    <property type="entry name" value="P-loop containing nucleotide triphosphate hydrolases"/>
    <property type="match status" value="1"/>
</dbReference>
<dbReference type="GO" id="GO:0005524">
    <property type="term" value="F:ATP binding"/>
    <property type="evidence" value="ECO:0007669"/>
    <property type="project" value="UniProtKB-UniRule"/>
</dbReference>
<dbReference type="NCBIfam" id="TIGR00231">
    <property type="entry name" value="small_GTP"/>
    <property type="match status" value="1"/>
</dbReference>
<dbReference type="PRINTS" id="PR00449">
    <property type="entry name" value="RASTRNSFRMNG"/>
</dbReference>
<evidence type="ECO:0000256" key="2">
    <source>
        <dbReference type="ARBA" id="ARBA00004342"/>
    </source>
</evidence>
<evidence type="ECO:0000256" key="9">
    <source>
        <dbReference type="ARBA" id="ARBA00022527"/>
    </source>
</evidence>
<dbReference type="PANTHER" id="PTHR47982:SF33">
    <property type="entry name" value="PROLINE-RICH RECEPTOR-LIKE PROTEIN KINASE PERK15"/>
    <property type="match status" value="1"/>
</dbReference>
<comment type="catalytic activity">
    <reaction evidence="23">
        <text>L-threonyl-[protein] + ATP = O-phospho-L-threonyl-[protein] + ADP + H(+)</text>
        <dbReference type="Rhea" id="RHEA:46608"/>
        <dbReference type="Rhea" id="RHEA-COMP:11060"/>
        <dbReference type="Rhea" id="RHEA-COMP:11605"/>
        <dbReference type="ChEBI" id="CHEBI:15378"/>
        <dbReference type="ChEBI" id="CHEBI:30013"/>
        <dbReference type="ChEBI" id="CHEBI:30616"/>
        <dbReference type="ChEBI" id="CHEBI:61977"/>
        <dbReference type="ChEBI" id="CHEBI:456216"/>
        <dbReference type="EC" id="2.7.11.1"/>
    </reaction>
</comment>
<keyword evidence="8" id="KW-0488">Methylation</keyword>
<dbReference type="GO" id="GO:0003924">
    <property type="term" value="F:GTPase activity"/>
    <property type="evidence" value="ECO:0007669"/>
    <property type="project" value="InterPro"/>
</dbReference>
<evidence type="ECO:0000256" key="14">
    <source>
        <dbReference type="ARBA" id="ARBA00022777"/>
    </source>
</evidence>
<keyword evidence="21" id="KW-0636">Prenylation</keyword>
<evidence type="ECO:0000256" key="7">
    <source>
        <dbReference type="ARBA" id="ARBA00022475"/>
    </source>
</evidence>
<dbReference type="GO" id="GO:0005886">
    <property type="term" value="C:plasma membrane"/>
    <property type="evidence" value="ECO:0007669"/>
    <property type="project" value="UniProtKB-SubCell"/>
</dbReference>
<feature type="binding site" evidence="26">
    <location>
        <position position="219"/>
    </location>
    <ligand>
        <name>ATP</name>
        <dbReference type="ChEBI" id="CHEBI:30616"/>
    </ligand>
</feature>
<dbReference type="PROSITE" id="PS00107">
    <property type="entry name" value="PROTEIN_KINASE_ATP"/>
    <property type="match status" value="1"/>
</dbReference>
<evidence type="ECO:0000256" key="27">
    <source>
        <dbReference type="SAM" id="MobiDB-lite"/>
    </source>
</evidence>
<dbReference type="SUPFAM" id="SSF56112">
    <property type="entry name" value="Protein kinase-like (PK-like)"/>
    <property type="match status" value="1"/>
</dbReference>
<keyword evidence="20" id="KW-0449">Lipoprotein</keyword>
<comment type="similarity">
    <text evidence="4">Belongs to the protein kinase superfamily. TKL Ser/Thr protein kinase family. ROCO subfamily.</text>
</comment>
<dbReference type="Pfam" id="PF00071">
    <property type="entry name" value="Ras"/>
    <property type="match status" value="1"/>
</dbReference>
<keyword evidence="12 28" id="KW-0812">Transmembrane</keyword>
<evidence type="ECO:0000256" key="25">
    <source>
        <dbReference type="ARBA" id="ARBA00068531"/>
    </source>
</evidence>
<evidence type="ECO:0000256" key="22">
    <source>
        <dbReference type="ARBA" id="ARBA00025673"/>
    </source>
</evidence>
<dbReference type="InterPro" id="IPR005225">
    <property type="entry name" value="Small_GTP-bd"/>
</dbReference>
<organism evidence="30 31">
    <name type="scientific">Morella rubra</name>
    <name type="common">Chinese bayberry</name>
    <dbReference type="NCBI Taxonomy" id="262757"/>
    <lineage>
        <taxon>Eukaryota</taxon>
        <taxon>Viridiplantae</taxon>
        <taxon>Streptophyta</taxon>
        <taxon>Embryophyta</taxon>
        <taxon>Tracheophyta</taxon>
        <taxon>Spermatophyta</taxon>
        <taxon>Magnoliopsida</taxon>
        <taxon>eudicotyledons</taxon>
        <taxon>Gunneridae</taxon>
        <taxon>Pentapetalae</taxon>
        <taxon>rosids</taxon>
        <taxon>fabids</taxon>
        <taxon>Fagales</taxon>
        <taxon>Myricaceae</taxon>
        <taxon>Morella</taxon>
    </lineage>
</organism>
<dbReference type="PANTHER" id="PTHR47982">
    <property type="entry name" value="PROLINE-RICH RECEPTOR-LIKE PROTEIN KINASE PERK4"/>
    <property type="match status" value="1"/>
</dbReference>
<evidence type="ECO:0000313" key="30">
    <source>
        <dbReference type="EMBL" id="KAB1218565.1"/>
    </source>
</evidence>
<dbReference type="AlphaFoldDB" id="A0A6A1W0F2"/>
<dbReference type="SMART" id="SM00176">
    <property type="entry name" value="RAN"/>
    <property type="match status" value="1"/>
</dbReference>
<evidence type="ECO:0000256" key="19">
    <source>
        <dbReference type="ARBA" id="ARBA00023136"/>
    </source>
</evidence>
<evidence type="ECO:0000256" key="17">
    <source>
        <dbReference type="ARBA" id="ARBA00022989"/>
    </source>
</evidence>
<dbReference type="GO" id="GO:0004674">
    <property type="term" value="F:protein serine/threonine kinase activity"/>
    <property type="evidence" value="ECO:0007669"/>
    <property type="project" value="UniProtKB-KW"/>
</dbReference>
<comment type="similarity">
    <text evidence="3">Belongs to the small GTPase superfamily. Rab family.</text>
</comment>
<gene>
    <name evidence="30" type="ORF">CJ030_MR3G026445</name>
</gene>
<dbReference type="Pfam" id="PF07714">
    <property type="entry name" value="PK_Tyr_Ser-Thr"/>
    <property type="match status" value="1"/>
</dbReference>
<evidence type="ECO:0000256" key="10">
    <source>
        <dbReference type="ARBA" id="ARBA00022553"/>
    </source>
</evidence>
<evidence type="ECO:0000313" key="31">
    <source>
        <dbReference type="Proteomes" id="UP000516437"/>
    </source>
</evidence>
<dbReference type="SMART" id="SM00174">
    <property type="entry name" value="RHO"/>
    <property type="match status" value="1"/>
</dbReference>
<keyword evidence="9" id="KW-0723">Serine/threonine-protein kinase</keyword>
<feature type="domain" description="Protein kinase" evidence="29">
    <location>
        <begin position="191"/>
        <end position="486"/>
    </location>
</feature>
<dbReference type="GO" id="GO:0015031">
    <property type="term" value="P:protein transport"/>
    <property type="evidence" value="ECO:0007669"/>
    <property type="project" value="UniProtKB-KW"/>
</dbReference>
<dbReference type="SMART" id="SM00175">
    <property type="entry name" value="RAB"/>
    <property type="match status" value="1"/>
</dbReference>
<evidence type="ECO:0000256" key="24">
    <source>
        <dbReference type="ARBA" id="ARBA00048679"/>
    </source>
</evidence>
<dbReference type="InterPro" id="IPR047117">
    <property type="entry name" value="PERK1-13-like"/>
</dbReference>
<evidence type="ECO:0000256" key="4">
    <source>
        <dbReference type="ARBA" id="ARBA00008171"/>
    </source>
</evidence>
<dbReference type="SMART" id="SM00220">
    <property type="entry name" value="S_TKc"/>
    <property type="match status" value="1"/>
</dbReference>
<keyword evidence="11" id="KW-0808">Transferase</keyword>
<keyword evidence="10" id="KW-0597">Phosphoprotein</keyword>
<dbReference type="InterPro" id="IPR011009">
    <property type="entry name" value="Kinase-like_dom_sf"/>
</dbReference>
<dbReference type="InterPro" id="IPR000719">
    <property type="entry name" value="Prot_kinase_dom"/>
</dbReference>
<accession>A0A6A1W0F2</accession>
<evidence type="ECO:0000256" key="20">
    <source>
        <dbReference type="ARBA" id="ARBA00023288"/>
    </source>
</evidence>
<dbReference type="InterPro" id="IPR017441">
    <property type="entry name" value="Protein_kinase_ATP_BS"/>
</dbReference>
<dbReference type="EMBL" id="RXIC02000021">
    <property type="protein sequence ID" value="KAB1218565.1"/>
    <property type="molecule type" value="Genomic_DNA"/>
</dbReference>
<evidence type="ECO:0000256" key="15">
    <source>
        <dbReference type="ARBA" id="ARBA00022840"/>
    </source>
</evidence>
<dbReference type="CDD" id="cd12087">
    <property type="entry name" value="TM_EGFR-like"/>
    <property type="match status" value="1"/>
</dbReference>
<dbReference type="PROSITE" id="PS51419">
    <property type="entry name" value="RAB"/>
    <property type="match status" value="1"/>
</dbReference>
<dbReference type="PROSITE" id="PS00108">
    <property type="entry name" value="PROTEIN_KINASE_ST"/>
    <property type="match status" value="1"/>
</dbReference>
<evidence type="ECO:0000256" key="26">
    <source>
        <dbReference type="PROSITE-ProRule" id="PRU10141"/>
    </source>
</evidence>
<comment type="function">
    <text evidence="22">Protein transport. Probably involved in vesicular traffic.</text>
</comment>
<evidence type="ECO:0000256" key="1">
    <source>
        <dbReference type="ARBA" id="ARBA00004162"/>
    </source>
</evidence>
<feature type="compositionally biased region" description="Low complexity" evidence="27">
    <location>
        <begin position="26"/>
        <end position="37"/>
    </location>
</feature>
<dbReference type="SMART" id="SM00173">
    <property type="entry name" value="RAS"/>
    <property type="match status" value="1"/>
</dbReference>
<feature type="compositionally biased region" description="Polar residues" evidence="27">
    <location>
        <begin position="140"/>
        <end position="157"/>
    </location>
</feature>
<dbReference type="EC" id="2.7.11.1" evidence="5"/>
<keyword evidence="7" id="KW-1003">Cell membrane</keyword>
<keyword evidence="17 28" id="KW-1133">Transmembrane helix</keyword>
<keyword evidence="30" id="KW-0675">Receptor</keyword>
<evidence type="ECO:0000256" key="6">
    <source>
        <dbReference type="ARBA" id="ARBA00022448"/>
    </source>
</evidence>
<evidence type="ECO:0000259" key="29">
    <source>
        <dbReference type="PROSITE" id="PS50011"/>
    </source>
</evidence>
<dbReference type="FunFam" id="3.30.200.20:FF:000212">
    <property type="entry name" value="Proline-rich receptor-like protein kinase PERK8"/>
    <property type="match status" value="1"/>
</dbReference>
<evidence type="ECO:0000256" key="12">
    <source>
        <dbReference type="ARBA" id="ARBA00022692"/>
    </source>
</evidence>
<dbReference type="FunFam" id="3.40.50.300:FF:000295">
    <property type="entry name" value="Ras-related protein Rab7"/>
    <property type="match status" value="1"/>
</dbReference>
<reference evidence="30 31" key="1">
    <citation type="journal article" date="2019" name="Plant Biotechnol. J.">
        <title>The red bayberry genome and genetic basis of sex determination.</title>
        <authorList>
            <person name="Jia H.M."/>
            <person name="Jia H.J."/>
            <person name="Cai Q.L."/>
            <person name="Wang Y."/>
            <person name="Zhao H.B."/>
            <person name="Yang W.F."/>
            <person name="Wang G.Y."/>
            <person name="Li Y.H."/>
            <person name="Zhan D.L."/>
            <person name="Shen Y.T."/>
            <person name="Niu Q.F."/>
            <person name="Chang L."/>
            <person name="Qiu J."/>
            <person name="Zhao L."/>
            <person name="Xie H.B."/>
            <person name="Fu W.Y."/>
            <person name="Jin J."/>
            <person name="Li X.W."/>
            <person name="Jiao Y."/>
            <person name="Zhou C.C."/>
            <person name="Tu T."/>
            <person name="Chai C.Y."/>
            <person name="Gao J.L."/>
            <person name="Fan L.J."/>
            <person name="van de Weg E."/>
            <person name="Wang J.Y."/>
            <person name="Gao Z.S."/>
        </authorList>
    </citation>
    <scope>NUCLEOTIDE SEQUENCE [LARGE SCALE GENOMIC DNA]</scope>
    <source>
        <tissue evidence="30">Leaves</tissue>
    </source>
</reference>
<proteinExistence type="inferred from homology"/>
<evidence type="ECO:0000256" key="11">
    <source>
        <dbReference type="ARBA" id="ARBA00022679"/>
    </source>
</evidence>
<evidence type="ECO:0000256" key="18">
    <source>
        <dbReference type="ARBA" id="ARBA00023134"/>
    </source>
</evidence>
<evidence type="ECO:0000256" key="13">
    <source>
        <dbReference type="ARBA" id="ARBA00022741"/>
    </source>
</evidence>
<evidence type="ECO:0000256" key="23">
    <source>
        <dbReference type="ARBA" id="ARBA00047899"/>
    </source>
</evidence>
<feature type="transmembrane region" description="Helical" evidence="28">
    <location>
        <begin position="56"/>
        <end position="79"/>
    </location>
</feature>
<evidence type="ECO:0000256" key="21">
    <source>
        <dbReference type="ARBA" id="ARBA00023289"/>
    </source>
</evidence>
<dbReference type="PROSITE" id="PS51421">
    <property type="entry name" value="RAS"/>
    <property type="match status" value="1"/>
</dbReference>
<name>A0A6A1W0F2_9ROSI</name>
<keyword evidence="15 26" id="KW-0067">ATP-binding</keyword>
<dbReference type="Gene3D" id="1.10.510.10">
    <property type="entry name" value="Transferase(Phosphotransferase) domain 1"/>
    <property type="match status" value="1"/>
</dbReference>
<sequence>MAVSPLASPGTNFTVPPPPSLTNANSSPPTQATDATAPPSPQYPPRPNGGLAKGPLIGLIVGIVIGGSIVLVAVGFCVICHSRRKRRRGDDNKQYSGPPQGPKNDTFGGPPQHWQQNAPPPKDDKVTTLPIPTRPPGVASNPQLWQVPTPPSHSSSLDSEKRIPPPSPGYALGLSQSTFSYEELAMATNAFSSANLLGQGGFGYVHKGVLRNEKAVAIKQLKSGSFQGEREFRAEVEVISRVHHKHLVSLVGYCIAGAQRMLVYEFVPNNTLDFHLHTLPKYNTVLFEKNNIAGKERSTMNWPTRMKIALGSAKGLAYLHEDCQPKIIHRDIKAANILLDYNFEAKVADFGLAKFSADTDTHVSTRVMGTFGYLAPEYAASGKLTDKSDLFSFGVVLLELITGRQPLDKTQSFTDDSMVEWARPLLAQALENGNFDELADPRLQNDYNSNEMARMVACAAACVRHSARQRPRMSQIVRALEGNLSLNDLNEGIKPGHSRAVGSYESMDYDSSQYKEDMKRFRKMALESQEQVPSECSECAPHQSVSSSDGQQTTQEMELGKIKNDAGNLGVIHGFSSAHASKGHYPRRQRVNFFLSLLIPPVFYLMSPVPEKYVNRKFSNQYKATIGADFLTKEVQFEDRLFTLQIWDTAGQERFQSLGVAFYRGADCCVLVYDVNVMKSFDNLNNWREEFLIQASPSDPENFPFVVLGNKIDVDGGNSRVVSEKKAKAWCASKGNIPYFETSAKEGFNVEAAFQCIAKNALKNEPEEEIYLPDTIDVAGGGRQQRSTGCEC</sequence>
<comment type="catalytic activity">
    <reaction evidence="24">
        <text>L-seryl-[protein] + ATP = O-phospho-L-seryl-[protein] + ADP + H(+)</text>
        <dbReference type="Rhea" id="RHEA:17989"/>
        <dbReference type="Rhea" id="RHEA-COMP:9863"/>
        <dbReference type="Rhea" id="RHEA-COMP:11604"/>
        <dbReference type="ChEBI" id="CHEBI:15378"/>
        <dbReference type="ChEBI" id="CHEBI:29999"/>
        <dbReference type="ChEBI" id="CHEBI:30616"/>
        <dbReference type="ChEBI" id="CHEBI:83421"/>
        <dbReference type="ChEBI" id="CHEBI:456216"/>
        <dbReference type="EC" id="2.7.11.1"/>
    </reaction>
</comment>
<evidence type="ECO:0000256" key="5">
    <source>
        <dbReference type="ARBA" id="ARBA00012513"/>
    </source>
</evidence>
<comment type="subcellular location">
    <subcellularLocation>
        <location evidence="2">Cell membrane</location>
        <topology evidence="2">Lipid-anchor</topology>
        <orientation evidence="2">Cytoplasmic side</orientation>
    </subcellularLocation>
    <subcellularLocation>
        <location evidence="1">Cell membrane</location>
        <topology evidence="1">Single-pass membrane protein</topology>
    </subcellularLocation>
</comment>
<feature type="region of interest" description="Disordered" evidence="27">
    <location>
        <begin position="85"/>
        <end position="169"/>
    </location>
</feature>
<dbReference type="OrthoDB" id="4062651at2759"/>
<comment type="caution">
    <text evidence="30">The sequence shown here is derived from an EMBL/GenBank/DDBJ whole genome shotgun (WGS) entry which is preliminary data.</text>
</comment>
<evidence type="ECO:0000256" key="28">
    <source>
        <dbReference type="SAM" id="Phobius"/>
    </source>
</evidence>
<keyword evidence="13 26" id="KW-0547">Nucleotide-binding</keyword>
<dbReference type="CDD" id="cd01862">
    <property type="entry name" value="Rab7"/>
    <property type="match status" value="1"/>
</dbReference>
<dbReference type="InterPro" id="IPR027417">
    <property type="entry name" value="P-loop_NTPase"/>
</dbReference>
<dbReference type="SUPFAM" id="SSF52540">
    <property type="entry name" value="P-loop containing nucleoside triphosphate hydrolases"/>
    <property type="match status" value="1"/>
</dbReference>
<dbReference type="InterPro" id="IPR001245">
    <property type="entry name" value="Ser-Thr/Tyr_kinase_cat_dom"/>
</dbReference>
<dbReference type="Gene3D" id="3.30.200.20">
    <property type="entry name" value="Phosphorylase Kinase, domain 1"/>
    <property type="match status" value="1"/>
</dbReference>
<evidence type="ECO:0000256" key="16">
    <source>
        <dbReference type="ARBA" id="ARBA00022927"/>
    </source>
</evidence>
<dbReference type="GO" id="GO:0005525">
    <property type="term" value="F:GTP binding"/>
    <property type="evidence" value="ECO:0007669"/>
    <property type="project" value="UniProtKB-KW"/>
</dbReference>
<dbReference type="Proteomes" id="UP000516437">
    <property type="component" value="Chromosome 3"/>
</dbReference>
<keyword evidence="14 30" id="KW-0418">Kinase</keyword>
<keyword evidence="18" id="KW-0342">GTP-binding</keyword>
<feature type="compositionally biased region" description="Pro residues" evidence="27">
    <location>
        <begin position="38"/>
        <end position="47"/>
    </location>
</feature>
<keyword evidence="19 28" id="KW-0472">Membrane</keyword>
<evidence type="ECO:0000256" key="3">
    <source>
        <dbReference type="ARBA" id="ARBA00006270"/>
    </source>
</evidence>